<proteinExistence type="predicted"/>
<name>A0A6I6APU4_9PLAN</name>
<keyword evidence="1" id="KW-0732">Signal</keyword>
<accession>A0A6I6APU4</accession>
<dbReference type="RefSeq" id="WP_155366848.1">
    <property type="nucleotide sequence ID" value="NZ_CP043930.1"/>
</dbReference>
<gene>
    <name evidence="2" type="ORF">F1728_28410</name>
</gene>
<sequence>MQSSISHSSLLIILLSLIGLTGCSDSADSVATDPPLPVAPASDNQVPDDHSLPLAEYLEAGVPAHDRNWTGSDMQQAAEALGKLTKEDAALLPRYQSPQSGKLFDRITSAENLDLYQNEGSPIEVRVHEAILLMQSSNQILVLYATAFADQKVADSELIEMIGSTLRLSATIVQLINEFLPTLDKNDPTYPTRMESLDNVRKNLATVVIANLKVLTESHLYRTSELKRLLSYMQDTYPVILPALPEASRAEALQRLRSLIEDPEMQPLQPELKSLLKAVETSAEQAETESAKPTN</sequence>
<feature type="chain" id="PRO_5026010061" evidence="1">
    <location>
        <begin position="27"/>
        <end position="295"/>
    </location>
</feature>
<keyword evidence="3" id="KW-1185">Reference proteome</keyword>
<protein>
    <submittedName>
        <fullName evidence="2">Uncharacterized protein</fullName>
    </submittedName>
</protein>
<dbReference type="KEGG" id="gim:F1728_28410"/>
<feature type="signal peptide" evidence="1">
    <location>
        <begin position="1"/>
        <end position="26"/>
    </location>
</feature>
<evidence type="ECO:0000313" key="2">
    <source>
        <dbReference type="EMBL" id="QGQ26359.1"/>
    </source>
</evidence>
<dbReference type="EMBL" id="CP043930">
    <property type="protein sequence ID" value="QGQ26359.1"/>
    <property type="molecule type" value="Genomic_DNA"/>
</dbReference>
<reference evidence="2 3" key="1">
    <citation type="submission" date="2019-09" db="EMBL/GenBank/DDBJ databases">
        <title>Gimesia benthica sp. nov., a novel bacterium isolated from deep-sea water of the Northwest Indian Ocean.</title>
        <authorList>
            <person name="Dai X."/>
        </authorList>
    </citation>
    <scope>NUCLEOTIDE SEQUENCE [LARGE SCALE GENOMIC DNA]</scope>
    <source>
        <strain evidence="2 3">E7</strain>
    </source>
</reference>
<evidence type="ECO:0000313" key="3">
    <source>
        <dbReference type="Proteomes" id="UP000427281"/>
    </source>
</evidence>
<organism evidence="2 3">
    <name type="scientific">Gimesia benthica</name>
    <dbReference type="NCBI Taxonomy" id="2608982"/>
    <lineage>
        <taxon>Bacteria</taxon>
        <taxon>Pseudomonadati</taxon>
        <taxon>Planctomycetota</taxon>
        <taxon>Planctomycetia</taxon>
        <taxon>Planctomycetales</taxon>
        <taxon>Planctomycetaceae</taxon>
        <taxon>Gimesia</taxon>
    </lineage>
</organism>
<dbReference type="AlphaFoldDB" id="A0A6I6APU4"/>
<dbReference type="Proteomes" id="UP000427281">
    <property type="component" value="Chromosome"/>
</dbReference>
<evidence type="ECO:0000256" key="1">
    <source>
        <dbReference type="SAM" id="SignalP"/>
    </source>
</evidence>